<sequence>MLRWIENYYVGSSIKKPEEQKRKMDSGFFAPGIYLLTLSEHPDHLLEFVPAVLLNQKALLCRCPLVIGIALGKEEAMELTCRILMEVYRQTGSFQVEDYLKNR</sequence>
<accession>A0A9D2IU88</accession>
<evidence type="ECO:0000313" key="2">
    <source>
        <dbReference type="Proteomes" id="UP000824041"/>
    </source>
</evidence>
<dbReference type="Proteomes" id="UP000824041">
    <property type="component" value="Unassembled WGS sequence"/>
</dbReference>
<dbReference type="AlphaFoldDB" id="A0A9D2IU88"/>
<gene>
    <name evidence="1" type="ORF">IAA21_12990</name>
</gene>
<evidence type="ECO:0000313" key="1">
    <source>
        <dbReference type="EMBL" id="HIZ23683.1"/>
    </source>
</evidence>
<name>A0A9D2IU88_9FIRM</name>
<dbReference type="EMBL" id="DXBU01000176">
    <property type="protein sequence ID" value="HIZ23683.1"/>
    <property type="molecule type" value="Genomic_DNA"/>
</dbReference>
<reference evidence="1" key="1">
    <citation type="journal article" date="2021" name="PeerJ">
        <title>Extensive microbial diversity within the chicken gut microbiome revealed by metagenomics and culture.</title>
        <authorList>
            <person name="Gilroy R."/>
            <person name="Ravi A."/>
            <person name="Getino M."/>
            <person name="Pursley I."/>
            <person name="Horton D.L."/>
            <person name="Alikhan N.F."/>
            <person name="Baker D."/>
            <person name="Gharbi K."/>
            <person name="Hall N."/>
            <person name="Watson M."/>
            <person name="Adriaenssens E.M."/>
            <person name="Foster-Nyarko E."/>
            <person name="Jarju S."/>
            <person name="Secka A."/>
            <person name="Antonio M."/>
            <person name="Oren A."/>
            <person name="Chaudhuri R.R."/>
            <person name="La Ragione R."/>
            <person name="Hildebrand F."/>
            <person name="Pallen M.J."/>
        </authorList>
    </citation>
    <scope>NUCLEOTIDE SEQUENCE</scope>
    <source>
        <strain evidence="1">14324</strain>
    </source>
</reference>
<proteinExistence type="predicted"/>
<reference evidence="1" key="2">
    <citation type="submission" date="2021-04" db="EMBL/GenBank/DDBJ databases">
        <authorList>
            <person name="Gilroy R."/>
        </authorList>
    </citation>
    <scope>NUCLEOTIDE SEQUENCE</scope>
    <source>
        <strain evidence="1">14324</strain>
    </source>
</reference>
<protein>
    <submittedName>
        <fullName evidence="1">Uncharacterized protein</fullName>
    </submittedName>
</protein>
<comment type="caution">
    <text evidence="1">The sequence shown here is derived from an EMBL/GenBank/DDBJ whole genome shotgun (WGS) entry which is preliminary data.</text>
</comment>
<organism evidence="1 2">
    <name type="scientific">Candidatus Blautia faecigallinarum</name>
    <dbReference type="NCBI Taxonomy" id="2838488"/>
    <lineage>
        <taxon>Bacteria</taxon>
        <taxon>Bacillati</taxon>
        <taxon>Bacillota</taxon>
        <taxon>Clostridia</taxon>
        <taxon>Lachnospirales</taxon>
        <taxon>Lachnospiraceae</taxon>
        <taxon>Blautia</taxon>
    </lineage>
</organism>